<dbReference type="PROSITE" id="PS51257">
    <property type="entry name" value="PROKAR_LIPOPROTEIN"/>
    <property type="match status" value="1"/>
</dbReference>
<proteinExistence type="predicted"/>
<protein>
    <submittedName>
        <fullName evidence="2">Uncharacterized protein</fullName>
    </submittedName>
</protein>
<dbReference type="Proteomes" id="UP000010473">
    <property type="component" value="Chromosome"/>
</dbReference>
<dbReference type="AlphaFoldDB" id="K9XYR1"/>
<dbReference type="eggNOG" id="ENOG5031Y6B">
    <property type="taxonomic scope" value="Bacteria"/>
</dbReference>
<dbReference type="HOGENOM" id="CLU_176958_1_1_3"/>
<dbReference type="KEGG" id="scs:Sta7437_3774"/>
<keyword evidence="3" id="KW-1185">Reference proteome</keyword>
<gene>
    <name evidence="2" type="ordered locus">Sta7437_3774</name>
</gene>
<evidence type="ECO:0000313" key="2">
    <source>
        <dbReference type="EMBL" id="AFZ37266.1"/>
    </source>
</evidence>
<dbReference type="STRING" id="111780.Sta7437_3774"/>
<name>K9XYR1_STAC7</name>
<reference evidence="3" key="1">
    <citation type="journal article" date="2013" name="Proc. Natl. Acad. Sci. U.S.A.">
        <title>Improving the coverage of the cyanobacterial phylum using diversity-driven genome sequencing.</title>
        <authorList>
            <person name="Shih P.M."/>
            <person name="Wu D."/>
            <person name="Latifi A."/>
            <person name="Axen S.D."/>
            <person name="Fewer D.P."/>
            <person name="Talla E."/>
            <person name="Calteau A."/>
            <person name="Cai F."/>
            <person name="Tandeau de Marsac N."/>
            <person name="Rippka R."/>
            <person name="Herdman M."/>
            <person name="Sivonen K."/>
            <person name="Coursin T."/>
            <person name="Laurent T."/>
            <person name="Goodwin L."/>
            <person name="Nolan M."/>
            <person name="Davenport K.W."/>
            <person name="Han C.S."/>
            <person name="Rubin E.M."/>
            <person name="Eisen J.A."/>
            <person name="Woyke T."/>
            <person name="Gugger M."/>
            <person name="Kerfeld C.A."/>
        </authorList>
    </citation>
    <scope>NUCLEOTIDE SEQUENCE [LARGE SCALE GENOMIC DNA]</scope>
    <source>
        <strain evidence="3">ATCC 29371 / PCC 7437</strain>
    </source>
</reference>
<dbReference type="EMBL" id="CP003653">
    <property type="protein sequence ID" value="AFZ37266.1"/>
    <property type="molecule type" value="Genomic_DNA"/>
</dbReference>
<organism evidence="2 3">
    <name type="scientific">Stanieria cyanosphaera (strain ATCC 29371 / PCC 7437)</name>
    <dbReference type="NCBI Taxonomy" id="111780"/>
    <lineage>
        <taxon>Bacteria</taxon>
        <taxon>Bacillati</taxon>
        <taxon>Cyanobacteriota</taxon>
        <taxon>Cyanophyceae</taxon>
        <taxon>Pleurocapsales</taxon>
        <taxon>Dermocarpellaceae</taxon>
        <taxon>Stanieria</taxon>
    </lineage>
</organism>
<keyword evidence="1" id="KW-0812">Transmembrane</keyword>
<sequence length="70" mass="7849">MKTTNLFPFTLNLGLSLATCPFVLGCLILQSLTQNAVEFGQISEEILRGIRLPVLKFTENSIEVDEMINY</sequence>
<keyword evidence="1" id="KW-1133">Transmembrane helix</keyword>
<dbReference type="OrthoDB" id="516277at2"/>
<feature type="transmembrane region" description="Helical" evidence="1">
    <location>
        <begin position="6"/>
        <end position="29"/>
    </location>
</feature>
<dbReference type="RefSeq" id="WP_015194927.1">
    <property type="nucleotide sequence ID" value="NC_019748.1"/>
</dbReference>
<keyword evidence="1" id="KW-0472">Membrane</keyword>
<accession>K9XYR1</accession>
<evidence type="ECO:0000256" key="1">
    <source>
        <dbReference type="SAM" id="Phobius"/>
    </source>
</evidence>
<evidence type="ECO:0000313" key="3">
    <source>
        <dbReference type="Proteomes" id="UP000010473"/>
    </source>
</evidence>